<dbReference type="InterPro" id="IPR005644">
    <property type="entry name" value="NolW-like"/>
</dbReference>
<dbReference type="OrthoDB" id="9779724at2"/>
<dbReference type="InterPro" id="IPR001775">
    <property type="entry name" value="GspD/PilQ"/>
</dbReference>
<evidence type="ECO:0000256" key="9">
    <source>
        <dbReference type="RuleBase" id="RU004004"/>
    </source>
</evidence>
<keyword evidence="8" id="KW-0998">Cell outer membrane</keyword>
<feature type="signal peptide" evidence="10">
    <location>
        <begin position="1"/>
        <end position="21"/>
    </location>
</feature>
<dbReference type="InterPro" id="IPR011662">
    <property type="entry name" value="Secretin/TonB_short_N"/>
</dbReference>
<dbReference type="PROSITE" id="PS00875">
    <property type="entry name" value="T2SP_D"/>
    <property type="match status" value="1"/>
</dbReference>
<keyword evidence="7" id="KW-0472">Membrane</keyword>
<dbReference type="InterPro" id="IPR013355">
    <property type="entry name" value="Pilus_4_PilQ"/>
</dbReference>
<feature type="domain" description="Secretin/TonB short N-terminal" evidence="11">
    <location>
        <begin position="296"/>
        <end position="344"/>
    </location>
</feature>
<name>A0A0W0Z6Y2_LEGSP</name>
<evidence type="ECO:0000256" key="5">
    <source>
        <dbReference type="ARBA" id="ARBA00022729"/>
    </source>
</evidence>
<gene>
    <name evidence="12" type="primary">pilQ</name>
    <name evidence="12" type="ORF">Lspi_1048</name>
</gene>
<proteinExistence type="inferred from homology"/>
<dbReference type="STRING" id="452.Lspi_1048"/>
<dbReference type="Pfam" id="PF21305">
    <property type="entry name" value="type_II_gspD_N0"/>
    <property type="match status" value="1"/>
</dbReference>
<evidence type="ECO:0000256" key="2">
    <source>
        <dbReference type="ARBA" id="ARBA00006304"/>
    </source>
</evidence>
<keyword evidence="13" id="KW-1185">Reference proteome</keyword>
<protein>
    <submittedName>
        <fullName evidence="12">Type IV pilus (Tfp) assembly protein PilQ</fullName>
    </submittedName>
</protein>
<dbReference type="AlphaFoldDB" id="A0A0W0Z6Y2"/>
<sequence length="713" mass="78455">MRKIITSSLLLLVICFGHVFAKDNALVGVKVIPLPDNRIRVDFQFADAVKQLPASFITPKPPRIILDFIQSSNQLDPSLQSKKIEVGALRNYKIVAVKDRVRAILDLSDSVSYSGYLSNKIYSITLSGKSNQIFQNRKEVFISNRVPRTRYGINKIDFRGTGKGGGRVIIDVSGSSIPIDVTQTGKEVVVNFTSTGVPLRLAKRYDVSDFQSPAELITLQQAGKNARLTIVNRGDYGHFAYQVNKQFIVDVFPLTAEEIKRAKLKKQIFVGKRISLNFQNIKIRSVLQLLAEFTGINMVVSDQVQGDITLRLNDIPWDQALDIILKTNSLDKRKTGNIMLIAPAKELLNQEKAELKAQQEVTSLAPLRSDLLQINYAKAADIATLLKDKNNSLLSKRGNLSVDTRTNTIWIQDTGLQIEEIRELVKKLDIPVKQVQIEARIVNVTKDFTRDLGIRFGVSKPTHLSGTLSGANQLAQNVLPADVTPFTDRLNLDLAAVPEGLAPASIGLAVARLGDGILLDLELSALESEGKGEVISSPRLITTNQQAAVIESGEEIPYQEATSSGATAVAFKKAVLSLKVTPQITPDDKILMDLQINQDTPSAQTFQGVPSILTKEIQTNVLVNNGQTIVLGGIYKQTKNNEINRVPFLGELPVVGVLFRNQSETINNEELLIFITPRIITNTLSITTIEGRGKAVAKGVELDKFGKPVRPYK</sequence>
<evidence type="ECO:0000256" key="4">
    <source>
        <dbReference type="ARBA" id="ARBA00022692"/>
    </source>
</evidence>
<dbReference type="InterPro" id="IPR049371">
    <property type="entry name" value="GspD-like_N0"/>
</dbReference>
<dbReference type="InterPro" id="IPR004846">
    <property type="entry name" value="T2SS/T3SS_dom"/>
</dbReference>
<feature type="chain" id="PRO_5006918350" evidence="10">
    <location>
        <begin position="22"/>
        <end position="713"/>
    </location>
</feature>
<dbReference type="InterPro" id="IPR004845">
    <property type="entry name" value="T2SS_GspD_CS"/>
</dbReference>
<evidence type="ECO:0000313" key="13">
    <source>
        <dbReference type="Proteomes" id="UP000054877"/>
    </source>
</evidence>
<keyword evidence="6" id="KW-0653">Protein transport</keyword>
<keyword evidence="3 9" id="KW-0813">Transport</keyword>
<dbReference type="Pfam" id="PF11741">
    <property type="entry name" value="AMIN"/>
    <property type="match status" value="1"/>
</dbReference>
<dbReference type="PRINTS" id="PR00811">
    <property type="entry name" value="BCTERIALGSPD"/>
</dbReference>
<dbReference type="InterPro" id="IPR038591">
    <property type="entry name" value="NolW-like_sf"/>
</dbReference>
<evidence type="ECO:0000256" key="6">
    <source>
        <dbReference type="ARBA" id="ARBA00022927"/>
    </source>
</evidence>
<evidence type="ECO:0000256" key="1">
    <source>
        <dbReference type="ARBA" id="ARBA00004442"/>
    </source>
</evidence>
<dbReference type="Pfam" id="PF03958">
    <property type="entry name" value="Secretin_N"/>
    <property type="match status" value="1"/>
</dbReference>
<dbReference type="SMART" id="SM00965">
    <property type="entry name" value="STN"/>
    <property type="match status" value="1"/>
</dbReference>
<dbReference type="GO" id="GO:0009306">
    <property type="term" value="P:protein secretion"/>
    <property type="evidence" value="ECO:0007669"/>
    <property type="project" value="InterPro"/>
</dbReference>
<dbReference type="InterPro" id="IPR021731">
    <property type="entry name" value="AMIN_dom"/>
</dbReference>
<organism evidence="12 13">
    <name type="scientific">Legionella spiritensis</name>
    <dbReference type="NCBI Taxonomy" id="452"/>
    <lineage>
        <taxon>Bacteria</taxon>
        <taxon>Pseudomonadati</taxon>
        <taxon>Pseudomonadota</taxon>
        <taxon>Gammaproteobacteria</taxon>
        <taxon>Legionellales</taxon>
        <taxon>Legionellaceae</taxon>
        <taxon>Legionella</taxon>
    </lineage>
</organism>
<dbReference type="Gene3D" id="3.30.1370.120">
    <property type="match status" value="1"/>
</dbReference>
<evidence type="ECO:0000256" key="10">
    <source>
        <dbReference type="SAM" id="SignalP"/>
    </source>
</evidence>
<evidence type="ECO:0000256" key="3">
    <source>
        <dbReference type="ARBA" id="ARBA00022448"/>
    </source>
</evidence>
<dbReference type="RefSeq" id="WP_058482982.1">
    <property type="nucleotide sequence ID" value="NZ_CAAAII010000003.1"/>
</dbReference>
<evidence type="ECO:0000259" key="11">
    <source>
        <dbReference type="SMART" id="SM00965"/>
    </source>
</evidence>
<comment type="subcellular location">
    <subcellularLocation>
        <location evidence="1 9">Cell outer membrane</location>
    </subcellularLocation>
</comment>
<dbReference type="Gene3D" id="3.30.1370.130">
    <property type="match status" value="1"/>
</dbReference>
<keyword evidence="5 10" id="KW-0732">Signal</keyword>
<comment type="similarity">
    <text evidence="2">Belongs to the bacterial secretin family. PilQ subfamily.</text>
</comment>
<dbReference type="Pfam" id="PF00263">
    <property type="entry name" value="Secretin"/>
    <property type="match status" value="1"/>
</dbReference>
<dbReference type="PANTHER" id="PTHR30604">
    <property type="entry name" value="PROTEIN TRANSPORT PROTEIN HOFQ"/>
    <property type="match status" value="1"/>
</dbReference>
<evidence type="ECO:0000313" key="12">
    <source>
        <dbReference type="EMBL" id="KTD64881.1"/>
    </source>
</evidence>
<reference evidence="12 13" key="1">
    <citation type="submission" date="2015-11" db="EMBL/GenBank/DDBJ databases">
        <title>Genomic analysis of 38 Legionella species identifies large and diverse effector repertoires.</title>
        <authorList>
            <person name="Burstein D."/>
            <person name="Amaro F."/>
            <person name="Zusman T."/>
            <person name="Lifshitz Z."/>
            <person name="Cohen O."/>
            <person name="Gilbert J.A."/>
            <person name="Pupko T."/>
            <person name="Shuman H.A."/>
            <person name="Segal G."/>
        </authorList>
    </citation>
    <scope>NUCLEOTIDE SEQUENCE [LARGE SCALE GENOMIC DNA]</scope>
    <source>
        <strain evidence="12 13">Mt.St.Helens-9</strain>
    </source>
</reference>
<dbReference type="InterPro" id="IPR051808">
    <property type="entry name" value="Type_IV_pilus_biogenesis"/>
</dbReference>
<keyword evidence="4" id="KW-0812">Transmembrane</keyword>
<accession>A0A0W0Z6Y2</accession>
<dbReference type="EMBL" id="LNYX01000012">
    <property type="protein sequence ID" value="KTD64881.1"/>
    <property type="molecule type" value="Genomic_DNA"/>
</dbReference>
<comment type="caution">
    <text evidence="12">The sequence shown here is derived from an EMBL/GenBank/DDBJ whole genome shotgun (WGS) entry which is preliminary data.</text>
</comment>
<dbReference type="GO" id="GO:0009279">
    <property type="term" value="C:cell outer membrane"/>
    <property type="evidence" value="ECO:0007669"/>
    <property type="project" value="UniProtKB-SubCell"/>
</dbReference>
<dbReference type="Gene3D" id="2.60.40.3470">
    <property type="match status" value="1"/>
</dbReference>
<dbReference type="PATRIC" id="fig|452.5.peg.1150"/>
<dbReference type="Proteomes" id="UP000054877">
    <property type="component" value="Unassembled WGS sequence"/>
</dbReference>
<evidence type="ECO:0000256" key="7">
    <source>
        <dbReference type="ARBA" id="ARBA00023136"/>
    </source>
</evidence>
<dbReference type="PANTHER" id="PTHR30604:SF1">
    <property type="entry name" value="DNA UTILIZATION PROTEIN HOFQ"/>
    <property type="match status" value="1"/>
</dbReference>
<dbReference type="NCBIfam" id="TIGR02515">
    <property type="entry name" value="IV_pilus_PilQ"/>
    <property type="match status" value="1"/>
</dbReference>
<evidence type="ECO:0000256" key="8">
    <source>
        <dbReference type="ARBA" id="ARBA00023237"/>
    </source>
</evidence>